<dbReference type="EMBL" id="QXGC01007359">
    <property type="protein sequence ID" value="KAE9160518.1"/>
    <property type="molecule type" value="Genomic_DNA"/>
</dbReference>
<reference evidence="4 5" key="1">
    <citation type="submission" date="2018-09" db="EMBL/GenBank/DDBJ databases">
        <title>Genomic investigation of the strawberry pathogen Phytophthora fragariae indicates pathogenicity is determined by transcriptional variation in three key races.</title>
        <authorList>
            <person name="Adams T.M."/>
            <person name="Armitage A.D."/>
            <person name="Sobczyk M.K."/>
            <person name="Bates H.J."/>
            <person name="Dunwell J.M."/>
            <person name="Nellist C.F."/>
            <person name="Harrison R.J."/>
        </authorList>
    </citation>
    <scope>NUCLEOTIDE SEQUENCE [LARGE SCALE GENOMIC DNA]</scope>
    <source>
        <strain evidence="3 5">BC-23</strain>
        <strain evidence="2 4">SCRP245</strain>
    </source>
</reference>
<feature type="compositionally biased region" description="Gly residues" evidence="1">
    <location>
        <begin position="79"/>
        <end position="94"/>
    </location>
</feature>
<comment type="caution">
    <text evidence="2">The sequence shown here is derived from an EMBL/GenBank/DDBJ whole genome shotgun (WGS) entry which is preliminary data.</text>
</comment>
<gene>
    <name evidence="3" type="ORF">PF004_g31150</name>
    <name evidence="2" type="ORF">PF011_g31216</name>
</gene>
<feature type="region of interest" description="Disordered" evidence="1">
    <location>
        <begin position="66"/>
        <end position="109"/>
    </location>
</feature>
<sequence>MQHAPIVNNTVLQFDPWRLLGIPHGANLPDGFNNPVQFNLFNAVDPIIQRERANIELERDIRAQADADAAAADDDDGDGGSGGAAAADGGGGGGGDDDAGPPRRRQRHH</sequence>
<evidence type="ECO:0000256" key="1">
    <source>
        <dbReference type="SAM" id="MobiDB-lite"/>
    </source>
</evidence>
<evidence type="ECO:0000313" key="2">
    <source>
        <dbReference type="EMBL" id="KAE8957224.1"/>
    </source>
</evidence>
<evidence type="ECO:0000313" key="4">
    <source>
        <dbReference type="Proteomes" id="UP000460718"/>
    </source>
</evidence>
<protein>
    <submittedName>
        <fullName evidence="2">Uncharacterized protein</fullName>
    </submittedName>
</protein>
<evidence type="ECO:0000313" key="3">
    <source>
        <dbReference type="EMBL" id="KAE9160518.1"/>
    </source>
</evidence>
<organism evidence="2 4">
    <name type="scientific">Phytophthora fragariae</name>
    <dbReference type="NCBI Taxonomy" id="53985"/>
    <lineage>
        <taxon>Eukaryota</taxon>
        <taxon>Sar</taxon>
        <taxon>Stramenopiles</taxon>
        <taxon>Oomycota</taxon>
        <taxon>Peronosporomycetes</taxon>
        <taxon>Peronosporales</taxon>
        <taxon>Peronosporaceae</taxon>
        <taxon>Phytophthora</taxon>
    </lineage>
</organism>
<name>A0A6A3GEV2_9STRA</name>
<dbReference type="Proteomes" id="UP000460718">
    <property type="component" value="Unassembled WGS sequence"/>
</dbReference>
<dbReference type="Proteomes" id="UP000476176">
    <property type="component" value="Unassembled WGS sequence"/>
</dbReference>
<dbReference type="AlphaFoldDB" id="A0A6A3GEV2"/>
<proteinExistence type="predicted"/>
<accession>A0A6A3GEV2</accession>
<evidence type="ECO:0000313" key="5">
    <source>
        <dbReference type="Proteomes" id="UP000476176"/>
    </source>
</evidence>
<dbReference type="EMBL" id="QXFW01007372">
    <property type="protein sequence ID" value="KAE8957224.1"/>
    <property type="molecule type" value="Genomic_DNA"/>
</dbReference>